<dbReference type="PANTHER" id="PTHR47481:SF22">
    <property type="entry name" value="RETROTRANSPOSON GAG DOMAIN-CONTAINING PROTEIN"/>
    <property type="match status" value="1"/>
</dbReference>
<evidence type="ECO:0000259" key="1">
    <source>
        <dbReference type="Pfam" id="PF07727"/>
    </source>
</evidence>
<feature type="domain" description="Reverse transcriptase Ty1/copia-type" evidence="1">
    <location>
        <begin position="594"/>
        <end position="646"/>
    </location>
</feature>
<dbReference type="Gene3D" id="3.30.420.10">
    <property type="entry name" value="Ribonuclease H-like superfamily/Ribonuclease H"/>
    <property type="match status" value="1"/>
</dbReference>
<dbReference type="EMBL" id="BQNB010016236">
    <property type="protein sequence ID" value="GJT49401.1"/>
    <property type="molecule type" value="Genomic_DNA"/>
</dbReference>
<proteinExistence type="predicted"/>
<reference evidence="2" key="2">
    <citation type="submission" date="2022-01" db="EMBL/GenBank/DDBJ databases">
        <authorList>
            <person name="Yamashiro T."/>
            <person name="Shiraishi A."/>
            <person name="Satake H."/>
            <person name="Nakayama K."/>
        </authorList>
    </citation>
    <scope>NUCLEOTIDE SEQUENCE</scope>
</reference>
<dbReference type="Pfam" id="PF14223">
    <property type="entry name" value="Retrotran_gag_2"/>
    <property type="match status" value="1"/>
</dbReference>
<dbReference type="InterPro" id="IPR012337">
    <property type="entry name" value="RNaseH-like_sf"/>
</dbReference>
<evidence type="ECO:0000313" key="2">
    <source>
        <dbReference type="EMBL" id="GJT49401.1"/>
    </source>
</evidence>
<protein>
    <submittedName>
        <fullName evidence="2">Ribonuclease H-like domain-containing protein</fullName>
    </submittedName>
</protein>
<dbReference type="Pfam" id="PF07727">
    <property type="entry name" value="RVT_2"/>
    <property type="match status" value="2"/>
</dbReference>
<comment type="caution">
    <text evidence="2">The sequence shown here is derived from an EMBL/GenBank/DDBJ whole genome shotgun (WGS) entry which is preliminary data.</text>
</comment>
<dbReference type="CDD" id="cd09272">
    <property type="entry name" value="RNase_HI_RT_Ty1"/>
    <property type="match status" value="1"/>
</dbReference>
<dbReference type="Proteomes" id="UP001151760">
    <property type="component" value="Unassembled WGS sequence"/>
</dbReference>
<gene>
    <name evidence="2" type="ORF">Tco_0975558</name>
</gene>
<dbReference type="InterPro" id="IPR013103">
    <property type="entry name" value="RVT_2"/>
</dbReference>
<feature type="domain" description="Reverse transcriptase Ty1/copia-type" evidence="1">
    <location>
        <begin position="487"/>
        <end position="570"/>
    </location>
</feature>
<sequence length="795" mass="89391">MASNPENVRLTVIMKLQEALDEEAILEEQMLALVNRKMLDVSIASLHSGHASHVMEINTPCIEIVPYREKDIKFMSFRSTTLKAREDLTFGAWKTEAPSYEALKFIHGPTNTSTSSTQNAPTPFTPDEIKVDKIILSWIFTTLSDSFQKRLVIARPNSAKEAWDFIGDLVKDNKRTHASTLKTELRSIKLGDLSMEAYFQKIESLMTILASLDSPVSDDDVVHYVIDGLPQKYNQVLWVYALPKHLSGFQNGSLFVNYRRDEAQAQIPCISRGLLLVFSYGAFSRIRDSKTTPTPTNPVAYAAAVSPSPVYYSAQPAQPSAPQGPTDNTSQATMLPQAFTTGTLHDPTTGTWNMDTGDGHSIHSIPVTNSGHSILPTTSRYLHLNNVLITPHIVKNLIYARQFVRDNNYTIKFDAFGFSVKDFLTRRVLLHCDSTGDLYPITTPSPIPHAFLCDHGGEFDNRALHKLFADNGIQFRFSCAHTSQQNVPRPTDTNVVRCMWLFRHKFHADGTLSRYKARLMANGNTQIEGVDVDETFSPVVKLDTIRTVLSLATSRHWPVHQLDVKNAFFTWGFIQDSVSLWAQASPTGLVICWLHQEFSMTDLGSLNYFLGISVTQDSSRMFLSQKKYAVEILEWAGMVNCNPCSLQYLTFTRPDISYAVQQVCLHMHDPKEPHFSSLKRILRHVRGSLDCGLQLFSSSTTDLPKLSRSSAEAEYRVLPMLLLRRVGYHQRTKHIEIDIHFVRDLVAAGQVQVLHVPSCYQFADIFTKSLPSALFEEFRFSLSVRCPPAPTAGEC</sequence>
<organism evidence="2 3">
    <name type="scientific">Tanacetum coccineum</name>
    <dbReference type="NCBI Taxonomy" id="301880"/>
    <lineage>
        <taxon>Eukaryota</taxon>
        <taxon>Viridiplantae</taxon>
        <taxon>Streptophyta</taxon>
        <taxon>Embryophyta</taxon>
        <taxon>Tracheophyta</taxon>
        <taxon>Spermatophyta</taxon>
        <taxon>Magnoliopsida</taxon>
        <taxon>eudicotyledons</taxon>
        <taxon>Gunneridae</taxon>
        <taxon>Pentapetalae</taxon>
        <taxon>asterids</taxon>
        <taxon>campanulids</taxon>
        <taxon>Asterales</taxon>
        <taxon>Asteraceae</taxon>
        <taxon>Asteroideae</taxon>
        <taxon>Anthemideae</taxon>
        <taxon>Anthemidinae</taxon>
        <taxon>Tanacetum</taxon>
    </lineage>
</organism>
<dbReference type="InterPro" id="IPR036397">
    <property type="entry name" value="RNaseH_sf"/>
</dbReference>
<dbReference type="SUPFAM" id="SSF53098">
    <property type="entry name" value="Ribonuclease H-like"/>
    <property type="match status" value="1"/>
</dbReference>
<reference evidence="2" key="1">
    <citation type="journal article" date="2022" name="Int. J. Mol. Sci.">
        <title>Draft Genome of Tanacetum Coccineum: Genomic Comparison of Closely Related Tanacetum-Family Plants.</title>
        <authorList>
            <person name="Yamashiro T."/>
            <person name="Shiraishi A."/>
            <person name="Nakayama K."/>
            <person name="Satake H."/>
        </authorList>
    </citation>
    <scope>NUCLEOTIDE SEQUENCE</scope>
</reference>
<name>A0ABQ5EET6_9ASTR</name>
<evidence type="ECO:0000313" key="3">
    <source>
        <dbReference type="Proteomes" id="UP001151760"/>
    </source>
</evidence>
<dbReference type="PANTHER" id="PTHR47481">
    <property type="match status" value="1"/>
</dbReference>
<keyword evidence="3" id="KW-1185">Reference proteome</keyword>
<accession>A0ABQ5EET6</accession>